<dbReference type="Pfam" id="PF14694">
    <property type="entry name" value="LINES_N"/>
    <property type="match status" value="1"/>
</dbReference>
<reference evidence="22" key="2">
    <citation type="submission" date="2025-08" db="UniProtKB">
        <authorList>
            <consortium name="Ensembl"/>
        </authorList>
    </citation>
    <scope>IDENTIFICATION</scope>
</reference>
<dbReference type="SUPFAM" id="SSF46689">
    <property type="entry name" value="Homeodomain-like"/>
    <property type="match status" value="1"/>
</dbReference>
<evidence type="ECO:0000256" key="7">
    <source>
        <dbReference type="ARBA" id="ARBA00022692"/>
    </source>
</evidence>
<dbReference type="InterPro" id="IPR009057">
    <property type="entry name" value="Homeodomain-like_sf"/>
</dbReference>
<dbReference type="CDD" id="cd00086">
    <property type="entry name" value="homeodomain"/>
    <property type="match status" value="1"/>
</dbReference>
<comment type="pathway">
    <text evidence="3">Sphingolipid metabolism.</text>
</comment>
<evidence type="ECO:0000256" key="3">
    <source>
        <dbReference type="ARBA" id="ARBA00004991"/>
    </source>
</evidence>
<dbReference type="GO" id="GO:0003677">
    <property type="term" value="F:DNA binding"/>
    <property type="evidence" value="ECO:0007669"/>
    <property type="project" value="UniProtKB-UniRule"/>
</dbReference>
<keyword evidence="14" id="KW-0804">Transcription</keyword>
<feature type="transmembrane region" description="Helical" evidence="19">
    <location>
        <begin position="518"/>
        <end position="537"/>
    </location>
</feature>
<feature type="domain" description="Homeobox" evidence="20">
    <location>
        <begin position="449"/>
        <end position="506"/>
    </location>
</feature>
<sequence length="778" mass="87992">MAGLHGERFDRLTHAYRCFLAGSCPSQSAAEVAGVVFSGVRGPAELPGHDSACARAGARCREGSAELTCVSVTLVGIVTSLTSEGQPAELVRYCRDTLAVLFQDLDLMTQLVHHFQTEDQIISHLAAKSVSTYVVHHLLESATVSPVWQQKCVQAFHSSSPGQELDGCLWSLTDVLKRLLQAAHQEILGKIVAAFEPSLRALCSKFLPEEKQRGMDFTSCDRWGTTFCLLLDLLEALAASSVICGAGLKSPRLVHIHSSALLTTISCSPEYFVKKRALLLLKRAVLQKAGEDWASGEVLSAGRRHEHFSTDMNKLAQTVLTAVAADWLQSVQVESASFFGGNKHSDGGQKPDCVMLRAVSLLILKSTELHIQAPGITAGVDSAPDVYGYLQSLWGFLRQCSVHLMEVKHLCSWVSLLFGEQDDDMMEAAKASLFIFLHHSWIATPLALSAGIRQRVHLKAQDNPILELYYTTQCRSPAQADIDGLSKKSYLSVRQVERWFRRRRNQDCPGVLKKFREACWRFVFYLLAFIGGIAALYDKEWFYDTREVWTGFPKQSMLESQYWYYVLEMSFYGSLLFSMSFDVKRKDFKEQIIHHLATLVLLSFSWCSNYIRVGTLVMLVHDASDVLLESAKLFNYAKWEKACNTLFVLFAIVFMVTRLIIFPFWLIHCTWVYPIHHYPAFFGYYFFNVMLMVLLCLHIFWAYLILCMIRKFMFSKMTRDERSENEEEEEEESNATEDEAAEEHKLGNGHAVHEKEDKNGCFGCLSPREDICRSKTVY</sequence>
<evidence type="ECO:0000256" key="16">
    <source>
        <dbReference type="PROSITE-ProRule" id="PRU00108"/>
    </source>
</evidence>
<feature type="compositionally biased region" description="Basic and acidic residues" evidence="18">
    <location>
        <begin position="742"/>
        <end position="759"/>
    </location>
</feature>
<comment type="subcellular location">
    <subcellularLocation>
        <location evidence="1">Endoplasmic reticulum membrane</location>
        <topology evidence="1">Multi-pass membrane protein</topology>
    </subcellularLocation>
    <subcellularLocation>
        <location evidence="16">Nucleus</location>
    </subcellularLocation>
</comment>
<keyword evidence="16" id="KW-0371">Homeobox</keyword>
<dbReference type="Proteomes" id="UP000694558">
    <property type="component" value="Chromosome 5"/>
</dbReference>
<keyword evidence="7 17" id="KW-0812">Transmembrane</keyword>
<evidence type="ECO:0000256" key="13">
    <source>
        <dbReference type="ARBA" id="ARBA00023136"/>
    </source>
</evidence>
<evidence type="ECO:0000313" key="22">
    <source>
        <dbReference type="Ensembl" id="ENSSMAP00000024420.2"/>
    </source>
</evidence>
<evidence type="ECO:0000256" key="19">
    <source>
        <dbReference type="SAM" id="Phobius"/>
    </source>
</evidence>
<evidence type="ECO:0000259" key="21">
    <source>
        <dbReference type="PROSITE" id="PS50922"/>
    </source>
</evidence>
<gene>
    <name evidence="22" type="primary">cers3a</name>
</gene>
<reference evidence="22" key="1">
    <citation type="submission" date="2023-05" db="EMBL/GenBank/DDBJ databases">
        <title>High-quality long-read genome of Scophthalmus maximus.</title>
        <authorList>
            <person name="Lien S."/>
            <person name="Martinez P."/>
        </authorList>
    </citation>
    <scope>NUCLEOTIDE SEQUENCE [LARGE SCALE GENOMIC DNA]</scope>
</reference>
<dbReference type="InterPro" id="IPR024578">
    <property type="entry name" value="Homez_homeobox_dom"/>
</dbReference>
<accession>A0A8D3AVZ1</accession>
<evidence type="ECO:0000256" key="10">
    <source>
        <dbReference type="ARBA" id="ARBA00022989"/>
    </source>
</evidence>
<dbReference type="PROSITE" id="PS50071">
    <property type="entry name" value="HOMEOBOX_2"/>
    <property type="match status" value="1"/>
</dbReference>
<dbReference type="SMART" id="SM00724">
    <property type="entry name" value="TLC"/>
    <property type="match status" value="1"/>
</dbReference>
<dbReference type="AlphaFoldDB" id="A0A8D3AVZ1"/>
<evidence type="ECO:0000256" key="17">
    <source>
        <dbReference type="PROSITE-ProRule" id="PRU00205"/>
    </source>
</evidence>
<evidence type="ECO:0000256" key="15">
    <source>
        <dbReference type="ARBA" id="ARBA00049036"/>
    </source>
</evidence>
<evidence type="ECO:0000256" key="14">
    <source>
        <dbReference type="ARBA" id="ARBA00023163"/>
    </source>
</evidence>
<feature type="compositionally biased region" description="Acidic residues" evidence="18">
    <location>
        <begin position="723"/>
        <end position="741"/>
    </location>
</feature>
<keyword evidence="5" id="KW-0597">Phosphoprotein</keyword>
<dbReference type="PANTHER" id="PTHR12560:SF62">
    <property type="entry name" value="CERAMIDE SYNTHASE 3 ISOFORM X1"/>
    <property type="match status" value="1"/>
</dbReference>
<feature type="DNA-binding region" description="Homeobox" evidence="16">
    <location>
        <begin position="451"/>
        <end position="507"/>
    </location>
</feature>
<dbReference type="PANTHER" id="PTHR12560">
    <property type="entry name" value="LONGEVITY ASSURANCE FACTOR 1 LAG1"/>
    <property type="match status" value="1"/>
</dbReference>
<keyword evidence="16" id="KW-0539">Nucleus</keyword>
<evidence type="ECO:0000256" key="9">
    <source>
        <dbReference type="ARBA" id="ARBA00022824"/>
    </source>
</evidence>
<feature type="transmembrane region" description="Helical" evidence="19">
    <location>
        <begin position="685"/>
        <end position="709"/>
    </location>
</feature>
<keyword evidence="4" id="KW-0444">Lipid biosynthesis</keyword>
<feature type="domain" description="TLC" evidence="21">
    <location>
        <begin position="513"/>
        <end position="714"/>
    </location>
</feature>
<dbReference type="Ensembl" id="ENSSMAT00000024713.2">
    <property type="protein sequence ID" value="ENSSMAP00000024420.2"/>
    <property type="gene ID" value="ENSSMAG00000014918.2"/>
</dbReference>
<evidence type="ECO:0000256" key="2">
    <source>
        <dbReference type="ARBA" id="ARBA00004760"/>
    </source>
</evidence>
<evidence type="ECO:0000256" key="4">
    <source>
        <dbReference type="ARBA" id="ARBA00022516"/>
    </source>
</evidence>
<dbReference type="Pfam" id="PF11569">
    <property type="entry name" value="Homez"/>
    <property type="match status" value="1"/>
</dbReference>
<dbReference type="FunFam" id="1.10.10.60:FF:000020">
    <property type="entry name" value="Ceramide synthase 5"/>
    <property type="match status" value="1"/>
</dbReference>
<evidence type="ECO:0000256" key="12">
    <source>
        <dbReference type="ARBA" id="ARBA00023098"/>
    </source>
</evidence>
<keyword evidence="9" id="KW-0256">Endoplasmic reticulum</keyword>
<dbReference type="Gene3D" id="1.10.10.60">
    <property type="entry name" value="Homeodomain-like"/>
    <property type="match status" value="1"/>
</dbReference>
<evidence type="ECO:0000256" key="6">
    <source>
        <dbReference type="ARBA" id="ARBA00022679"/>
    </source>
</evidence>
<organism evidence="22 23">
    <name type="scientific">Scophthalmus maximus</name>
    <name type="common">Turbot</name>
    <name type="synonym">Psetta maxima</name>
    <dbReference type="NCBI Taxonomy" id="52904"/>
    <lineage>
        <taxon>Eukaryota</taxon>
        <taxon>Metazoa</taxon>
        <taxon>Chordata</taxon>
        <taxon>Craniata</taxon>
        <taxon>Vertebrata</taxon>
        <taxon>Euteleostomi</taxon>
        <taxon>Actinopterygii</taxon>
        <taxon>Neopterygii</taxon>
        <taxon>Teleostei</taxon>
        <taxon>Neoteleostei</taxon>
        <taxon>Acanthomorphata</taxon>
        <taxon>Carangaria</taxon>
        <taxon>Pleuronectiformes</taxon>
        <taxon>Pleuronectoidei</taxon>
        <taxon>Scophthalmidae</taxon>
        <taxon>Scophthalmus</taxon>
    </lineage>
</organism>
<name>A0A8D3AVZ1_SCOMX</name>
<keyword evidence="11" id="KW-0805">Transcription regulation</keyword>
<dbReference type="Pfam" id="PF03798">
    <property type="entry name" value="TRAM_LAG1_CLN8"/>
    <property type="match status" value="1"/>
</dbReference>
<dbReference type="UniPathway" id="UPA00222"/>
<keyword evidence="12" id="KW-0443">Lipid metabolism</keyword>
<dbReference type="GeneTree" id="ENSGT01030000234515"/>
<comment type="catalytic activity">
    <reaction evidence="15">
        <text>sphinganine + octadecanoyl-CoA = N-(octadecanoyl)-sphinganine + CoA + H(+)</text>
        <dbReference type="Rhea" id="RHEA:36547"/>
        <dbReference type="ChEBI" id="CHEBI:15378"/>
        <dbReference type="ChEBI" id="CHEBI:57287"/>
        <dbReference type="ChEBI" id="CHEBI:57394"/>
        <dbReference type="ChEBI" id="CHEBI:57817"/>
        <dbReference type="ChEBI" id="CHEBI:67033"/>
    </reaction>
    <physiologicalReaction direction="left-to-right" evidence="15">
        <dbReference type="Rhea" id="RHEA:36548"/>
    </physiologicalReaction>
</comment>
<evidence type="ECO:0000256" key="1">
    <source>
        <dbReference type="ARBA" id="ARBA00004477"/>
    </source>
</evidence>
<keyword evidence="8" id="KW-0677">Repeat</keyword>
<keyword evidence="16" id="KW-0238">DNA-binding</keyword>
<evidence type="ECO:0000256" key="5">
    <source>
        <dbReference type="ARBA" id="ARBA00022553"/>
    </source>
</evidence>
<evidence type="ECO:0000313" key="23">
    <source>
        <dbReference type="Proteomes" id="UP000694558"/>
    </source>
</evidence>
<comment type="pathway">
    <text evidence="2">Lipid metabolism; sphingolipid metabolism.</text>
</comment>
<dbReference type="GO" id="GO:0050291">
    <property type="term" value="F:sphingosine N-acyltransferase activity"/>
    <property type="evidence" value="ECO:0007669"/>
    <property type="project" value="InterPro"/>
</dbReference>
<evidence type="ECO:0000256" key="8">
    <source>
        <dbReference type="ARBA" id="ARBA00022737"/>
    </source>
</evidence>
<keyword evidence="6" id="KW-0808">Transferase</keyword>
<feature type="region of interest" description="Disordered" evidence="18">
    <location>
        <begin position="723"/>
        <end position="778"/>
    </location>
</feature>
<feature type="transmembrane region" description="Helical" evidence="19">
    <location>
        <begin position="562"/>
        <end position="581"/>
    </location>
</feature>
<feature type="transmembrane region" description="Helical" evidence="19">
    <location>
        <begin position="646"/>
        <end position="673"/>
    </location>
</feature>
<dbReference type="GO" id="GO:0005634">
    <property type="term" value="C:nucleus"/>
    <property type="evidence" value="ECO:0007669"/>
    <property type="project" value="UniProtKB-SubCell"/>
</dbReference>
<evidence type="ECO:0000256" key="18">
    <source>
        <dbReference type="SAM" id="MobiDB-lite"/>
    </source>
</evidence>
<dbReference type="InterPro" id="IPR032794">
    <property type="entry name" value="LINES_N"/>
</dbReference>
<dbReference type="InterPro" id="IPR016439">
    <property type="entry name" value="Lag1/Lac1-like"/>
</dbReference>
<dbReference type="GO" id="GO:0005789">
    <property type="term" value="C:endoplasmic reticulum membrane"/>
    <property type="evidence" value="ECO:0007669"/>
    <property type="project" value="UniProtKB-SubCell"/>
</dbReference>
<proteinExistence type="predicted"/>
<dbReference type="InterPro" id="IPR006634">
    <property type="entry name" value="TLC-dom"/>
</dbReference>
<evidence type="ECO:0000259" key="20">
    <source>
        <dbReference type="PROSITE" id="PS50071"/>
    </source>
</evidence>
<evidence type="ECO:0000256" key="11">
    <source>
        <dbReference type="ARBA" id="ARBA00023015"/>
    </source>
</evidence>
<keyword evidence="13 17" id="KW-0472">Membrane</keyword>
<feature type="compositionally biased region" description="Basic and acidic residues" evidence="18">
    <location>
        <begin position="767"/>
        <end position="778"/>
    </location>
</feature>
<dbReference type="GO" id="GO:0046513">
    <property type="term" value="P:ceramide biosynthetic process"/>
    <property type="evidence" value="ECO:0007669"/>
    <property type="project" value="InterPro"/>
</dbReference>
<protein>
    <submittedName>
        <fullName evidence="22">Ceramide synthase 3a</fullName>
    </submittedName>
</protein>
<dbReference type="PROSITE" id="PS50922">
    <property type="entry name" value="TLC"/>
    <property type="match status" value="1"/>
</dbReference>
<keyword evidence="10 19" id="KW-1133">Transmembrane helix</keyword>
<dbReference type="InterPro" id="IPR001356">
    <property type="entry name" value="HD"/>
</dbReference>